<dbReference type="PANTHER" id="PTHR48097:SF9">
    <property type="entry name" value="L-THREONINE ALDOLASE"/>
    <property type="match status" value="1"/>
</dbReference>
<evidence type="ECO:0000256" key="5">
    <source>
        <dbReference type="PIRSR" id="PIRSR017617-1"/>
    </source>
</evidence>
<dbReference type="Proteomes" id="UP000799640">
    <property type="component" value="Unassembled WGS sequence"/>
</dbReference>
<dbReference type="OrthoDB" id="10261951at2759"/>
<dbReference type="PIRSF" id="PIRSF017617">
    <property type="entry name" value="Thr_aldolase"/>
    <property type="match status" value="1"/>
</dbReference>
<comment type="cofactor">
    <cofactor evidence="1">
        <name>pyridoxal 5'-phosphate</name>
        <dbReference type="ChEBI" id="CHEBI:597326"/>
    </cofactor>
</comment>
<keyword evidence="8" id="KW-1185">Reference proteome</keyword>
<proteinExistence type="inferred from homology"/>
<dbReference type="CDD" id="cd06502">
    <property type="entry name" value="TA_like"/>
    <property type="match status" value="1"/>
</dbReference>
<evidence type="ECO:0000256" key="4">
    <source>
        <dbReference type="ARBA" id="ARBA00023239"/>
    </source>
</evidence>
<evidence type="ECO:0000256" key="2">
    <source>
        <dbReference type="ARBA" id="ARBA00006966"/>
    </source>
</evidence>
<evidence type="ECO:0000256" key="1">
    <source>
        <dbReference type="ARBA" id="ARBA00001933"/>
    </source>
</evidence>
<dbReference type="Gene3D" id="3.90.1150.10">
    <property type="entry name" value="Aspartate Aminotransferase, domain 1"/>
    <property type="match status" value="1"/>
</dbReference>
<dbReference type="InterPro" id="IPR001597">
    <property type="entry name" value="ArAA_b-elim_lyase/Thr_aldolase"/>
</dbReference>
<accession>A0A6G1HWK7</accession>
<dbReference type="GO" id="GO:0005829">
    <property type="term" value="C:cytosol"/>
    <property type="evidence" value="ECO:0007669"/>
    <property type="project" value="TreeGrafter"/>
</dbReference>
<evidence type="ECO:0000259" key="6">
    <source>
        <dbReference type="Pfam" id="PF01212"/>
    </source>
</evidence>
<evidence type="ECO:0000256" key="3">
    <source>
        <dbReference type="ARBA" id="ARBA00022898"/>
    </source>
</evidence>
<comment type="similarity">
    <text evidence="2">Belongs to the threonine aldolase family.</text>
</comment>
<dbReference type="Pfam" id="PF01212">
    <property type="entry name" value="Beta_elim_lyase"/>
    <property type="match status" value="1"/>
</dbReference>
<dbReference type="EMBL" id="ML996695">
    <property type="protein sequence ID" value="KAF2400392.1"/>
    <property type="molecule type" value="Genomic_DNA"/>
</dbReference>
<dbReference type="InterPro" id="IPR015421">
    <property type="entry name" value="PyrdxlP-dep_Trfase_major"/>
</dbReference>
<gene>
    <name evidence="7" type="ORF">EJ06DRAFT_494120</name>
</gene>
<keyword evidence="3" id="KW-0663">Pyridoxal phosphate</keyword>
<dbReference type="GO" id="GO:0006545">
    <property type="term" value="P:glycine biosynthetic process"/>
    <property type="evidence" value="ECO:0007669"/>
    <property type="project" value="TreeGrafter"/>
</dbReference>
<feature type="modified residue" description="N6-(pyridoxal phosphate)lysine" evidence="5">
    <location>
        <position position="215"/>
    </location>
</feature>
<dbReference type="InterPro" id="IPR015422">
    <property type="entry name" value="PyrdxlP-dep_Trfase_small"/>
</dbReference>
<dbReference type="GO" id="GO:0008732">
    <property type="term" value="F:L-allo-threonine aldolase activity"/>
    <property type="evidence" value="ECO:0007669"/>
    <property type="project" value="TreeGrafter"/>
</dbReference>
<keyword evidence="4" id="KW-0456">Lyase</keyword>
<organism evidence="7 8">
    <name type="scientific">Trichodelitschia bisporula</name>
    <dbReference type="NCBI Taxonomy" id="703511"/>
    <lineage>
        <taxon>Eukaryota</taxon>
        <taxon>Fungi</taxon>
        <taxon>Dikarya</taxon>
        <taxon>Ascomycota</taxon>
        <taxon>Pezizomycotina</taxon>
        <taxon>Dothideomycetes</taxon>
        <taxon>Dothideomycetes incertae sedis</taxon>
        <taxon>Phaeotrichales</taxon>
        <taxon>Phaeotrichaceae</taxon>
        <taxon>Trichodelitschia</taxon>
    </lineage>
</organism>
<evidence type="ECO:0000313" key="8">
    <source>
        <dbReference type="Proteomes" id="UP000799640"/>
    </source>
</evidence>
<name>A0A6G1HWK7_9PEZI</name>
<sequence length="356" mass="37788">MAALPTTTAWSTPGPATHDFRSDVVTTPTASMLSAIAETTLGDDVFHEDATTANLEAHIADLTGHEAGLLVMSGTMGNQIALRTHLGGPPHSVLCDARSHVLCYEAGGAASLCGALVVGVEPKNGMWLTLEEIRDKAVLDGDVHGCPTRVVSLENTLNGVPMPLGETRRIVEWARGEGIVCHLDGARVWEAAVAGAGSLRELCGGFDSVSLCFSKGLGAPIGSVLVGRREFIAKARWVRKMLGGGLRQAGVIAAPMMVAVQETFVGGKLKASHEMAKRVEKLWVSLGGRVKLPVETNIVWLDLEACGWDYPRFIELAKKHGVKISGARLVVHYQISDEGVKALEGIMKEMLLGETA</sequence>
<reference evidence="7" key="1">
    <citation type="journal article" date="2020" name="Stud. Mycol.">
        <title>101 Dothideomycetes genomes: a test case for predicting lifestyles and emergence of pathogens.</title>
        <authorList>
            <person name="Haridas S."/>
            <person name="Albert R."/>
            <person name="Binder M."/>
            <person name="Bloem J."/>
            <person name="Labutti K."/>
            <person name="Salamov A."/>
            <person name="Andreopoulos B."/>
            <person name="Baker S."/>
            <person name="Barry K."/>
            <person name="Bills G."/>
            <person name="Bluhm B."/>
            <person name="Cannon C."/>
            <person name="Castanera R."/>
            <person name="Culley D."/>
            <person name="Daum C."/>
            <person name="Ezra D."/>
            <person name="Gonzalez J."/>
            <person name="Henrissat B."/>
            <person name="Kuo A."/>
            <person name="Liang C."/>
            <person name="Lipzen A."/>
            <person name="Lutzoni F."/>
            <person name="Magnuson J."/>
            <person name="Mondo S."/>
            <person name="Nolan M."/>
            <person name="Ohm R."/>
            <person name="Pangilinan J."/>
            <person name="Park H.-J."/>
            <person name="Ramirez L."/>
            <person name="Alfaro M."/>
            <person name="Sun H."/>
            <person name="Tritt A."/>
            <person name="Yoshinaga Y."/>
            <person name="Zwiers L.-H."/>
            <person name="Turgeon B."/>
            <person name="Goodwin S."/>
            <person name="Spatafora J."/>
            <person name="Crous P."/>
            <person name="Grigoriev I."/>
        </authorList>
    </citation>
    <scope>NUCLEOTIDE SEQUENCE</scope>
    <source>
        <strain evidence="7">CBS 262.69</strain>
    </source>
</reference>
<dbReference type="AlphaFoldDB" id="A0A6G1HWK7"/>
<dbReference type="Gene3D" id="3.40.640.10">
    <property type="entry name" value="Type I PLP-dependent aspartate aminotransferase-like (Major domain)"/>
    <property type="match status" value="1"/>
</dbReference>
<evidence type="ECO:0000313" key="7">
    <source>
        <dbReference type="EMBL" id="KAF2400392.1"/>
    </source>
</evidence>
<dbReference type="FunFam" id="3.40.640.10:FF:000030">
    <property type="entry name" value="Low-specificity L-threonine aldolase"/>
    <property type="match status" value="1"/>
</dbReference>
<dbReference type="PANTHER" id="PTHR48097">
    <property type="entry name" value="L-THREONINE ALDOLASE-RELATED"/>
    <property type="match status" value="1"/>
</dbReference>
<dbReference type="SUPFAM" id="SSF53383">
    <property type="entry name" value="PLP-dependent transferases"/>
    <property type="match status" value="1"/>
</dbReference>
<dbReference type="GO" id="GO:0006567">
    <property type="term" value="P:L-threonine catabolic process"/>
    <property type="evidence" value="ECO:0007669"/>
    <property type="project" value="TreeGrafter"/>
</dbReference>
<dbReference type="InterPro" id="IPR015424">
    <property type="entry name" value="PyrdxlP-dep_Trfase"/>
</dbReference>
<protein>
    <submittedName>
        <fullName evidence="7">Threonine aldolase</fullName>
    </submittedName>
</protein>
<dbReference type="NCBIfam" id="NF041359">
    <property type="entry name" value="GntG_guanitoxin"/>
    <property type="match status" value="1"/>
</dbReference>
<feature type="domain" description="Aromatic amino acid beta-eliminating lyase/threonine aldolase" evidence="6">
    <location>
        <begin position="19"/>
        <end position="304"/>
    </location>
</feature>
<dbReference type="InterPro" id="IPR023603">
    <property type="entry name" value="Low_specificity_L-TA-like"/>
</dbReference>